<reference evidence="1" key="1">
    <citation type="submission" date="2020-03" db="EMBL/GenBank/DDBJ databases">
        <authorList>
            <person name="Weist P."/>
        </authorList>
    </citation>
    <scope>NUCLEOTIDE SEQUENCE</scope>
</reference>
<proteinExistence type="predicted"/>
<accession>A0A9N7UQU6</accession>
<keyword evidence="2" id="KW-1185">Reference proteome</keyword>
<gene>
    <name evidence="1" type="ORF">PLEPLA_LOCUS22944</name>
</gene>
<evidence type="ECO:0000313" key="1">
    <source>
        <dbReference type="EMBL" id="CAB1434836.1"/>
    </source>
</evidence>
<name>A0A9N7UQU6_PLEPL</name>
<comment type="caution">
    <text evidence="1">The sequence shown here is derived from an EMBL/GenBank/DDBJ whole genome shotgun (WGS) entry which is preliminary data.</text>
</comment>
<organism evidence="1 2">
    <name type="scientific">Pleuronectes platessa</name>
    <name type="common">European plaice</name>
    <dbReference type="NCBI Taxonomy" id="8262"/>
    <lineage>
        <taxon>Eukaryota</taxon>
        <taxon>Metazoa</taxon>
        <taxon>Chordata</taxon>
        <taxon>Craniata</taxon>
        <taxon>Vertebrata</taxon>
        <taxon>Euteleostomi</taxon>
        <taxon>Actinopterygii</taxon>
        <taxon>Neopterygii</taxon>
        <taxon>Teleostei</taxon>
        <taxon>Neoteleostei</taxon>
        <taxon>Acanthomorphata</taxon>
        <taxon>Carangaria</taxon>
        <taxon>Pleuronectiformes</taxon>
        <taxon>Pleuronectoidei</taxon>
        <taxon>Pleuronectidae</taxon>
        <taxon>Pleuronectes</taxon>
    </lineage>
</organism>
<dbReference type="EMBL" id="CADEAL010001702">
    <property type="protein sequence ID" value="CAB1434836.1"/>
    <property type="molecule type" value="Genomic_DNA"/>
</dbReference>
<dbReference type="AlphaFoldDB" id="A0A9N7UQU6"/>
<protein>
    <submittedName>
        <fullName evidence="1">Uncharacterized protein</fullName>
    </submittedName>
</protein>
<sequence length="76" mass="8404">MDGIAEPPQAVLITYSGRSLFIICSDCPSKISDLESPAPEIVSSRVVEWKLFLELLQLMSHLTLWSGLSLRKICIG</sequence>
<evidence type="ECO:0000313" key="2">
    <source>
        <dbReference type="Proteomes" id="UP001153269"/>
    </source>
</evidence>
<dbReference type="Proteomes" id="UP001153269">
    <property type="component" value="Unassembled WGS sequence"/>
</dbReference>